<dbReference type="PANTHER" id="PTHR43311:SF1">
    <property type="entry name" value="GLUTAMYL-Q TRNA(ASP) SYNTHETASE"/>
    <property type="match status" value="1"/>
</dbReference>
<proteinExistence type="inferred from homology"/>
<dbReference type="InterPro" id="IPR049940">
    <property type="entry name" value="GluQ/Sye"/>
</dbReference>
<feature type="binding site" evidence="7">
    <location>
        <position position="99"/>
    </location>
    <ligand>
        <name>Zn(2+)</name>
        <dbReference type="ChEBI" id="CHEBI:29105"/>
    </ligand>
</feature>
<feature type="binding site" evidence="7">
    <location>
        <position position="43"/>
    </location>
    <ligand>
        <name>L-glutamate</name>
        <dbReference type="ChEBI" id="CHEBI:29985"/>
    </ligand>
</feature>
<evidence type="ECO:0000256" key="2">
    <source>
        <dbReference type="ARBA" id="ARBA00022723"/>
    </source>
</evidence>
<keyword evidence="2 7" id="KW-0479">Metal-binding</keyword>
<organism evidence="10 11">
    <name type="scientific">Gynuella sunshinyii YC6258</name>
    <dbReference type="NCBI Taxonomy" id="1445510"/>
    <lineage>
        <taxon>Bacteria</taxon>
        <taxon>Pseudomonadati</taxon>
        <taxon>Pseudomonadota</taxon>
        <taxon>Gammaproteobacteria</taxon>
        <taxon>Oceanospirillales</taxon>
        <taxon>Saccharospirillaceae</taxon>
        <taxon>Gynuella</taxon>
    </lineage>
</organism>
<comment type="cofactor">
    <cofactor evidence="7">
        <name>Zn(2+)</name>
        <dbReference type="ChEBI" id="CHEBI:29105"/>
    </cofactor>
    <text evidence="7">Binds 1 zinc ion per subunit.</text>
</comment>
<feature type="binding site" evidence="7">
    <location>
        <position position="169"/>
    </location>
    <ligand>
        <name>L-glutamate</name>
        <dbReference type="ChEBI" id="CHEBI:29985"/>
    </ligand>
</feature>
<dbReference type="KEGG" id="gsn:YC6258_05678"/>
<evidence type="ECO:0000313" key="10">
    <source>
        <dbReference type="EMBL" id="AJQ97706.1"/>
    </source>
</evidence>
<dbReference type="Pfam" id="PF00749">
    <property type="entry name" value="tRNA-synt_1c"/>
    <property type="match status" value="1"/>
</dbReference>
<dbReference type="PATRIC" id="fig|1445510.3.peg.5638"/>
<feature type="binding site" evidence="7">
    <location>
        <position position="228"/>
    </location>
    <ligand>
        <name>ATP</name>
        <dbReference type="ChEBI" id="CHEBI:30616"/>
    </ligand>
</feature>
<feature type="domain" description="Glutamyl/glutaminyl-tRNA synthetase class Ib catalytic" evidence="9">
    <location>
        <begin position="5"/>
        <end position="262"/>
    </location>
</feature>
<feature type="binding site" evidence="7">
    <location>
        <position position="187"/>
    </location>
    <ligand>
        <name>L-glutamate</name>
        <dbReference type="ChEBI" id="CHEBI:29985"/>
    </ligand>
</feature>
<dbReference type="Proteomes" id="UP000032266">
    <property type="component" value="Chromosome"/>
</dbReference>
<keyword evidence="1 7" id="KW-0436">Ligase</keyword>
<dbReference type="GO" id="GO:0006400">
    <property type="term" value="P:tRNA modification"/>
    <property type="evidence" value="ECO:0007669"/>
    <property type="project" value="InterPro"/>
</dbReference>
<dbReference type="InterPro" id="IPR022380">
    <property type="entry name" value="Glu-Q_tRNA(Asp)_Synthase"/>
</dbReference>
<accession>A0A0C5VU68</accession>
<dbReference type="InterPro" id="IPR020058">
    <property type="entry name" value="Glu/Gln-tRNA-synth_Ib_cat-dom"/>
</dbReference>
<dbReference type="HOGENOM" id="CLU_015768_0_1_6"/>
<dbReference type="PRINTS" id="PR00987">
    <property type="entry name" value="TRNASYNTHGLU"/>
</dbReference>
<dbReference type="NCBIfam" id="NF004314">
    <property type="entry name" value="PRK05710.1-3"/>
    <property type="match status" value="1"/>
</dbReference>
<feature type="binding site" evidence="7">
    <location>
        <position position="101"/>
    </location>
    <ligand>
        <name>Zn(2+)</name>
        <dbReference type="ChEBI" id="CHEBI:29105"/>
    </ligand>
</feature>
<evidence type="ECO:0000256" key="4">
    <source>
        <dbReference type="ARBA" id="ARBA00022833"/>
    </source>
</evidence>
<dbReference type="GO" id="GO:0004818">
    <property type="term" value="F:glutamate-tRNA ligase activity"/>
    <property type="evidence" value="ECO:0007669"/>
    <property type="project" value="TreeGrafter"/>
</dbReference>
<gene>
    <name evidence="7" type="primary">gluQ</name>
    <name evidence="10" type="ORF">YC6258_05678</name>
</gene>
<dbReference type="AlphaFoldDB" id="A0A0C5VU68"/>
<keyword evidence="3 7" id="KW-0547">Nucleotide-binding</keyword>
<feature type="short sequence motif" description="'HIGH' region" evidence="7">
    <location>
        <begin position="10"/>
        <end position="20"/>
    </location>
</feature>
<dbReference type="Gene3D" id="3.40.50.620">
    <property type="entry name" value="HUPs"/>
    <property type="match status" value="1"/>
</dbReference>
<feature type="short sequence motif" description="'KMSKS' region" evidence="7">
    <location>
        <begin position="225"/>
        <end position="229"/>
    </location>
</feature>
<dbReference type="HAMAP" id="MF_01428">
    <property type="entry name" value="Glu_Q_tRNA_synth"/>
    <property type="match status" value="1"/>
</dbReference>
<dbReference type="InterPro" id="IPR000924">
    <property type="entry name" value="Glu/Gln-tRNA-synth"/>
</dbReference>
<sequence>MSEYRGRFAPSPTGPLHIGSLFTAVASYLHARQQNGKWLVRIEDIDPPREVPGASDDILRTLERFGLYWDESVIYQSQRHQYYLEAIEQLRQQHKLFWCRCSRKELESFAAYPGYCHRYNADRPDSAIRIRTDQHIIHFSDLLQGPDHWSLAEHGGDFVIRRRDGLFAYQLAVCVDDHAQHINTIVRGIDLYDSTCKQIYLQQRLNYHTPIYAHLPVLVNRTGQKLSKQTFARPVNDLEPRNCLLWVLKALGLTPDSSMDLADMLPWATQQFDIHALYGQKQHIAPDFSE</sequence>
<dbReference type="FunFam" id="3.40.50.620:FF:000093">
    <property type="entry name" value="Glutamyl-Q tRNA(Asp) synthetase"/>
    <property type="match status" value="1"/>
</dbReference>
<dbReference type="OrthoDB" id="9807503at2"/>
<evidence type="ECO:0000256" key="5">
    <source>
        <dbReference type="ARBA" id="ARBA00022840"/>
    </source>
</evidence>
<keyword evidence="8" id="KW-0648">Protein biosynthesis</keyword>
<dbReference type="EC" id="6.1.1.-" evidence="7"/>
<keyword evidence="6 7" id="KW-0030">Aminoacyl-tRNA synthetase</keyword>
<keyword evidence="11" id="KW-1185">Reference proteome</keyword>
<keyword evidence="5 7" id="KW-0067">ATP-binding</keyword>
<name>A0A0C5VU68_9GAMM</name>
<evidence type="ECO:0000313" key="11">
    <source>
        <dbReference type="Proteomes" id="UP000032266"/>
    </source>
</evidence>
<protein>
    <recommendedName>
        <fullName evidence="7">Glutamyl-Q tRNA(Asp) synthetase</fullName>
        <shortName evidence="7">Glu-Q-RSs</shortName>
        <ecNumber evidence="7">6.1.1.-</ecNumber>
    </recommendedName>
</protein>
<dbReference type="PANTHER" id="PTHR43311">
    <property type="entry name" value="GLUTAMATE--TRNA LIGASE"/>
    <property type="match status" value="1"/>
</dbReference>
<keyword evidence="4 7" id="KW-0862">Zinc</keyword>
<feature type="binding site" evidence="7">
    <location>
        <begin position="7"/>
        <end position="11"/>
    </location>
    <ligand>
        <name>L-glutamate</name>
        <dbReference type="ChEBI" id="CHEBI:29985"/>
    </ligand>
</feature>
<feature type="binding site" evidence="7">
    <location>
        <position position="112"/>
    </location>
    <ligand>
        <name>Zn(2+)</name>
        <dbReference type="ChEBI" id="CHEBI:29105"/>
    </ligand>
</feature>
<dbReference type="SUPFAM" id="SSF52374">
    <property type="entry name" value="Nucleotidylyl transferase"/>
    <property type="match status" value="1"/>
</dbReference>
<dbReference type="GO" id="GO:0008270">
    <property type="term" value="F:zinc ion binding"/>
    <property type="evidence" value="ECO:0007669"/>
    <property type="project" value="UniProtKB-UniRule"/>
</dbReference>
<dbReference type="EMBL" id="CP007142">
    <property type="protein sequence ID" value="AJQ97706.1"/>
    <property type="molecule type" value="Genomic_DNA"/>
</dbReference>
<evidence type="ECO:0000259" key="9">
    <source>
        <dbReference type="Pfam" id="PF00749"/>
    </source>
</evidence>
<comment type="similarity">
    <text evidence="7">Belongs to the class-I aminoacyl-tRNA synthetase family. GluQ subfamily.</text>
</comment>
<feature type="binding site" evidence="7">
    <location>
        <position position="116"/>
    </location>
    <ligand>
        <name>Zn(2+)</name>
        <dbReference type="ChEBI" id="CHEBI:29105"/>
    </ligand>
</feature>
<evidence type="ECO:0000256" key="8">
    <source>
        <dbReference type="RuleBase" id="RU363037"/>
    </source>
</evidence>
<dbReference type="NCBIfam" id="TIGR03838">
    <property type="entry name" value="queuosine_YadB"/>
    <property type="match status" value="1"/>
</dbReference>
<dbReference type="GO" id="GO:0005524">
    <property type="term" value="F:ATP binding"/>
    <property type="evidence" value="ECO:0007669"/>
    <property type="project" value="UniProtKB-KW"/>
</dbReference>
<evidence type="ECO:0000256" key="3">
    <source>
        <dbReference type="ARBA" id="ARBA00022741"/>
    </source>
</evidence>
<dbReference type="InterPro" id="IPR014729">
    <property type="entry name" value="Rossmann-like_a/b/a_fold"/>
</dbReference>
<evidence type="ECO:0000256" key="7">
    <source>
        <dbReference type="HAMAP-Rule" id="MF_01428"/>
    </source>
</evidence>
<evidence type="ECO:0000256" key="6">
    <source>
        <dbReference type="ARBA" id="ARBA00023146"/>
    </source>
</evidence>
<reference evidence="10 11" key="1">
    <citation type="submission" date="2014-01" db="EMBL/GenBank/DDBJ databases">
        <title>Full genme sequencing of cellulolytic bacterium Gynuella sunshinyii YC6258T gen. nov., sp. nov.</title>
        <authorList>
            <person name="Khan H."/>
            <person name="Chung E.J."/>
            <person name="Chung Y.R."/>
        </authorList>
    </citation>
    <scope>NUCLEOTIDE SEQUENCE [LARGE SCALE GENOMIC DNA]</scope>
    <source>
        <strain evidence="10 11">YC6258</strain>
    </source>
</reference>
<comment type="function">
    <text evidence="7">Catalyzes the tRNA-independent activation of glutamate in presence of ATP and the subsequent transfer of glutamate onto a tRNA(Asp). Glutamate is transferred on the 2-amino-5-(4,5-dihydroxy-2-cyclopenten-1-yl) moiety of the queuosine in the wobble position of the QUC anticodon.</text>
</comment>
<dbReference type="RefSeq" id="WP_044619380.1">
    <property type="nucleotide sequence ID" value="NZ_CP007142.1"/>
</dbReference>
<evidence type="ECO:0000256" key="1">
    <source>
        <dbReference type="ARBA" id="ARBA00022598"/>
    </source>
</evidence>
<dbReference type="Gene3D" id="3.90.800.10">
    <property type="entry name" value="Glutamyl-tRNA Synthetase, Domain 3"/>
    <property type="match status" value="1"/>
</dbReference>
<dbReference type="GO" id="GO:0005829">
    <property type="term" value="C:cytosol"/>
    <property type="evidence" value="ECO:0007669"/>
    <property type="project" value="TreeGrafter"/>
</dbReference>
<dbReference type="GO" id="GO:0006424">
    <property type="term" value="P:glutamyl-tRNA aminoacylation"/>
    <property type="evidence" value="ECO:0007669"/>
    <property type="project" value="InterPro"/>
</dbReference>
<dbReference type="STRING" id="1445510.YC6258_05678"/>